<dbReference type="EMBL" id="CM047738">
    <property type="protein sequence ID" value="KAJ0046973.1"/>
    <property type="molecule type" value="Genomic_DNA"/>
</dbReference>
<proteinExistence type="predicted"/>
<keyword evidence="2" id="KW-1185">Reference proteome</keyword>
<accession>A0ACC0Z9X3</accession>
<protein>
    <submittedName>
        <fullName evidence="1">Uncharacterized protein</fullName>
    </submittedName>
</protein>
<reference evidence="2" key="1">
    <citation type="journal article" date="2023" name="G3 (Bethesda)">
        <title>Genome assembly and association tests identify interacting loci associated with vigor, precocity, and sex in interspecific pistachio rootstocks.</title>
        <authorList>
            <person name="Palmer W."/>
            <person name="Jacygrad E."/>
            <person name="Sagayaradj S."/>
            <person name="Cavanaugh K."/>
            <person name="Han R."/>
            <person name="Bertier L."/>
            <person name="Beede B."/>
            <person name="Kafkas S."/>
            <person name="Golino D."/>
            <person name="Preece J."/>
            <person name="Michelmore R."/>
        </authorList>
    </citation>
    <scope>NUCLEOTIDE SEQUENCE [LARGE SCALE GENOMIC DNA]</scope>
</reference>
<comment type="caution">
    <text evidence="1">The sequence shown here is derived from an EMBL/GenBank/DDBJ whole genome shotgun (WGS) entry which is preliminary data.</text>
</comment>
<evidence type="ECO:0000313" key="2">
    <source>
        <dbReference type="Proteomes" id="UP001163603"/>
    </source>
</evidence>
<organism evidence="1 2">
    <name type="scientific">Pistacia integerrima</name>
    <dbReference type="NCBI Taxonomy" id="434235"/>
    <lineage>
        <taxon>Eukaryota</taxon>
        <taxon>Viridiplantae</taxon>
        <taxon>Streptophyta</taxon>
        <taxon>Embryophyta</taxon>
        <taxon>Tracheophyta</taxon>
        <taxon>Spermatophyta</taxon>
        <taxon>Magnoliopsida</taxon>
        <taxon>eudicotyledons</taxon>
        <taxon>Gunneridae</taxon>
        <taxon>Pentapetalae</taxon>
        <taxon>rosids</taxon>
        <taxon>malvids</taxon>
        <taxon>Sapindales</taxon>
        <taxon>Anacardiaceae</taxon>
        <taxon>Pistacia</taxon>
    </lineage>
</organism>
<name>A0ACC0Z9X3_9ROSI</name>
<gene>
    <name evidence="1" type="ORF">Pint_06001</name>
</gene>
<sequence>MKFQRLVSIPIIAMFILLGFVYYATVFIFMKDWFGLESSNGLLNALIFTFLAFLCVFSFIVSVVIDPGYVPPSYVPDVEHSAASDQESQKNSVQVRQCDKCSAHKPPRAHHCKVCRRCVLRMDHHCLWINNCVGYQNYKAFLVLVFYATIGSLHSTVMITGSALQREWDISGKPQLKIFYVACGILMVSLSLAFGTLFGWHVFLISKNMTTIESHEAEQAAWLARKSGQSYRHPFNVGVYRNITLILGPNMLTWLYPLAVSHLKDGTSFPTPQHSL</sequence>
<dbReference type="Proteomes" id="UP001163603">
    <property type="component" value="Chromosome 3"/>
</dbReference>
<evidence type="ECO:0000313" key="1">
    <source>
        <dbReference type="EMBL" id="KAJ0046973.1"/>
    </source>
</evidence>